<evidence type="ECO:0008006" key="8">
    <source>
        <dbReference type="Google" id="ProtNLM"/>
    </source>
</evidence>
<dbReference type="GO" id="GO:0098046">
    <property type="term" value="C:type V protein secretion system complex"/>
    <property type="evidence" value="ECO:0007669"/>
    <property type="project" value="TreeGrafter"/>
</dbReference>
<dbReference type="Gene3D" id="2.40.160.50">
    <property type="entry name" value="membrane protein fhac: a member of the omp85/tpsb transporter family"/>
    <property type="match status" value="1"/>
</dbReference>
<sequence>MPGRGLAAAGTLGIALMFGSPVLAETAPRLDAGAERERLLRDELLRQQRRQEGMQPEGDATITGPELFEPSQLPETGDTFQLSAIEFDESAFFSAAELQRLADEYIDRDISFRELNDLVNRVNAWYGARGIITARALIPPQRIDDGVLQVRLVEGRLGAFIVEGAGSTRERYLRWRLGLTDGEVIDVAALEAAVTRLNRTGDLSSAAALRAGERTGETDVLLQVHEPPRWHVQVFADNAGSTSTGEYRGGMMLGVNSPLGVRDRLSMLVLGSEGSLNGSIGYDFPVTRSGGRIDLRYVQGDIEVVDGPYRAFGLEGDSREMSIGFDQPLTRSSRWWWDSSLRVARSESETTLDEFPFSEYSIDRASVATQITRFGQYSQWTWRQGVQYARLDDQVMDDEEGFVVFDGLYNVTVMPFERWAGTVRGAWQYIDDKAVPSPLHYQVGGTNTVRGYPESTIAGSRGYFVNLETRYRPGTALSPFAFIDHGLIDDISPNREHLLSAGLGFNWRWTRYIEGELVYGHTFREILPDQDDWRVHARISVSWPGY</sequence>
<evidence type="ECO:0000256" key="3">
    <source>
        <dbReference type="ARBA" id="ARBA00023237"/>
    </source>
</evidence>
<evidence type="ECO:0000259" key="4">
    <source>
        <dbReference type="Pfam" id="PF03865"/>
    </source>
</evidence>
<evidence type="ECO:0000256" key="2">
    <source>
        <dbReference type="ARBA" id="ARBA00022692"/>
    </source>
</evidence>
<dbReference type="InterPro" id="IPR051544">
    <property type="entry name" value="TPS_OM_transporter"/>
</dbReference>
<gene>
    <name evidence="6" type="ORF">CAL65_13285</name>
</gene>
<dbReference type="AlphaFoldDB" id="A0A3E0WQ32"/>
<dbReference type="RefSeq" id="WP_116303654.1">
    <property type="nucleotide sequence ID" value="NZ_NFZV01000025.1"/>
</dbReference>
<evidence type="ECO:0000259" key="5">
    <source>
        <dbReference type="Pfam" id="PF08479"/>
    </source>
</evidence>
<keyword evidence="3" id="KW-0998">Cell outer membrane</keyword>
<name>A0A3E0WQ32_9GAMM</name>
<accession>A0A3E0WQ32</accession>
<evidence type="ECO:0000256" key="1">
    <source>
        <dbReference type="ARBA" id="ARBA00022452"/>
    </source>
</evidence>
<evidence type="ECO:0000313" key="7">
    <source>
        <dbReference type="Proteomes" id="UP000256763"/>
    </source>
</evidence>
<reference evidence="7" key="1">
    <citation type="submission" date="2017-05" db="EMBL/GenBank/DDBJ databases">
        <authorList>
            <person name="Sharma S."/>
            <person name="Sidhu C."/>
            <person name="Pinnaka A.K."/>
        </authorList>
    </citation>
    <scope>NUCLEOTIDE SEQUENCE [LARGE SCALE GENOMIC DNA]</scope>
    <source>
        <strain evidence="7">AK93</strain>
    </source>
</reference>
<dbReference type="PANTHER" id="PTHR34597:SF1">
    <property type="entry name" value="HEME_HEMOPEXIN TRANSPORTER PROTEIN HUXB"/>
    <property type="match status" value="1"/>
</dbReference>
<keyword evidence="1" id="KW-0472">Membrane</keyword>
<dbReference type="EMBL" id="NFZW01000013">
    <property type="protein sequence ID" value="RFA35080.1"/>
    <property type="molecule type" value="Genomic_DNA"/>
</dbReference>
<dbReference type="GO" id="GO:0046819">
    <property type="term" value="P:protein secretion by the type V secretion system"/>
    <property type="evidence" value="ECO:0007669"/>
    <property type="project" value="TreeGrafter"/>
</dbReference>
<dbReference type="GO" id="GO:0008320">
    <property type="term" value="F:protein transmembrane transporter activity"/>
    <property type="evidence" value="ECO:0007669"/>
    <property type="project" value="TreeGrafter"/>
</dbReference>
<dbReference type="Pfam" id="PF03865">
    <property type="entry name" value="ShlB"/>
    <property type="match status" value="1"/>
</dbReference>
<organism evidence="6 7">
    <name type="scientific">Alkalilimnicola ehrlichii</name>
    <dbReference type="NCBI Taxonomy" id="351052"/>
    <lineage>
        <taxon>Bacteria</taxon>
        <taxon>Pseudomonadati</taxon>
        <taxon>Pseudomonadota</taxon>
        <taxon>Gammaproteobacteria</taxon>
        <taxon>Chromatiales</taxon>
        <taxon>Ectothiorhodospiraceae</taxon>
        <taxon>Alkalilimnicola</taxon>
    </lineage>
</organism>
<dbReference type="OrthoDB" id="572300at2"/>
<dbReference type="InterPro" id="IPR005565">
    <property type="entry name" value="Hemolysn_activator_HlyB_C"/>
</dbReference>
<proteinExistence type="predicted"/>
<keyword evidence="1" id="KW-1134">Transmembrane beta strand</keyword>
<evidence type="ECO:0000313" key="6">
    <source>
        <dbReference type="EMBL" id="RFA35080.1"/>
    </source>
</evidence>
<keyword evidence="7" id="KW-1185">Reference proteome</keyword>
<dbReference type="Proteomes" id="UP000256763">
    <property type="component" value="Unassembled WGS sequence"/>
</dbReference>
<keyword evidence="2" id="KW-0812">Transmembrane</keyword>
<feature type="domain" description="Haemolysin activator HlyB C-terminal" evidence="4">
    <location>
        <begin position="216"/>
        <end position="505"/>
    </location>
</feature>
<dbReference type="InterPro" id="IPR013686">
    <property type="entry name" value="Polypept-transport_assoc_ShlB"/>
</dbReference>
<dbReference type="PANTHER" id="PTHR34597">
    <property type="entry name" value="SLR1661 PROTEIN"/>
    <property type="match status" value="1"/>
</dbReference>
<dbReference type="Gene3D" id="3.10.20.310">
    <property type="entry name" value="membrane protein fhac"/>
    <property type="match status" value="1"/>
</dbReference>
<dbReference type="Pfam" id="PF08479">
    <property type="entry name" value="POTRA_2"/>
    <property type="match status" value="1"/>
</dbReference>
<comment type="caution">
    <text evidence="6">The sequence shown here is derived from an EMBL/GenBank/DDBJ whole genome shotgun (WGS) entry which is preliminary data.</text>
</comment>
<feature type="domain" description="Polypeptide-transport-associated ShlB-type" evidence="5">
    <location>
        <begin position="80"/>
        <end position="155"/>
    </location>
</feature>
<protein>
    <recommendedName>
        <fullName evidence="8">Polypeptide-transport-associated domain protein, ShlB-type</fullName>
    </recommendedName>
</protein>